<proteinExistence type="predicted"/>
<name>A0A072TFZ4_MEDTR</name>
<evidence type="ECO:0000313" key="2">
    <source>
        <dbReference type="EnsemblPlants" id="KEH16292"/>
    </source>
</evidence>
<keyword evidence="3" id="KW-1185">Reference proteome</keyword>
<evidence type="ECO:0000313" key="3">
    <source>
        <dbReference type="Proteomes" id="UP000002051"/>
    </source>
</evidence>
<dbReference type="Proteomes" id="UP000002051">
    <property type="component" value="Unassembled WGS sequence"/>
</dbReference>
<accession>A0A072TFZ4</accession>
<gene>
    <name evidence="1" type="ORF">MTR_0243s0040</name>
</gene>
<evidence type="ECO:0000313" key="1">
    <source>
        <dbReference type="EMBL" id="KEH16292.1"/>
    </source>
</evidence>
<dbReference type="AlphaFoldDB" id="A0A072TFZ4"/>
<reference evidence="1 3" key="1">
    <citation type="journal article" date="2011" name="Nature">
        <title>The Medicago genome provides insight into the evolution of rhizobial symbioses.</title>
        <authorList>
            <person name="Young N.D."/>
            <person name="Debelle F."/>
            <person name="Oldroyd G.E."/>
            <person name="Geurts R."/>
            <person name="Cannon S.B."/>
            <person name="Udvardi M.K."/>
            <person name="Benedito V.A."/>
            <person name="Mayer K.F."/>
            <person name="Gouzy J."/>
            <person name="Schoof H."/>
            <person name="Van de Peer Y."/>
            <person name="Proost S."/>
            <person name="Cook D.R."/>
            <person name="Meyers B.C."/>
            <person name="Spannagl M."/>
            <person name="Cheung F."/>
            <person name="De Mita S."/>
            <person name="Krishnakumar V."/>
            <person name="Gundlach H."/>
            <person name="Zhou S."/>
            <person name="Mudge J."/>
            <person name="Bharti A.K."/>
            <person name="Murray J.D."/>
            <person name="Naoumkina M.A."/>
            <person name="Rosen B."/>
            <person name="Silverstein K.A."/>
            <person name="Tang H."/>
            <person name="Rombauts S."/>
            <person name="Zhao P.X."/>
            <person name="Zhou P."/>
            <person name="Barbe V."/>
            <person name="Bardou P."/>
            <person name="Bechner M."/>
            <person name="Bellec A."/>
            <person name="Berger A."/>
            <person name="Berges H."/>
            <person name="Bidwell S."/>
            <person name="Bisseling T."/>
            <person name="Choisne N."/>
            <person name="Couloux A."/>
            <person name="Denny R."/>
            <person name="Deshpande S."/>
            <person name="Dai X."/>
            <person name="Doyle J.J."/>
            <person name="Dudez A.M."/>
            <person name="Farmer A.D."/>
            <person name="Fouteau S."/>
            <person name="Franken C."/>
            <person name="Gibelin C."/>
            <person name="Gish J."/>
            <person name="Goldstein S."/>
            <person name="Gonzalez A.J."/>
            <person name="Green P.J."/>
            <person name="Hallab A."/>
            <person name="Hartog M."/>
            <person name="Hua A."/>
            <person name="Humphray S.J."/>
            <person name="Jeong D.H."/>
            <person name="Jing Y."/>
            <person name="Jocker A."/>
            <person name="Kenton S.M."/>
            <person name="Kim D.J."/>
            <person name="Klee K."/>
            <person name="Lai H."/>
            <person name="Lang C."/>
            <person name="Lin S."/>
            <person name="Macmil S.L."/>
            <person name="Magdelenat G."/>
            <person name="Matthews L."/>
            <person name="McCorrison J."/>
            <person name="Monaghan E.L."/>
            <person name="Mun J.H."/>
            <person name="Najar F.Z."/>
            <person name="Nicholson C."/>
            <person name="Noirot C."/>
            <person name="O'Bleness M."/>
            <person name="Paule C.R."/>
            <person name="Poulain J."/>
            <person name="Prion F."/>
            <person name="Qin B."/>
            <person name="Qu C."/>
            <person name="Retzel E.F."/>
            <person name="Riddle C."/>
            <person name="Sallet E."/>
            <person name="Samain S."/>
            <person name="Samson N."/>
            <person name="Sanders I."/>
            <person name="Saurat O."/>
            <person name="Scarpelli C."/>
            <person name="Schiex T."/>
            <person name="Segurens B."/>
            <person name="Severin A.J."/>
            <person name="Sherrier D.J."/>
            <person name="Shi R."/>
            <person name="Sims S."/>
            <person name="Singer S.R."/>
            <person name="Sinharoy S."/>
            <person name="Sterck L."/>
            <person name="Viollet A."/>
            <person name="Wang B.B."/>
            <person name="Wang K."/>
            <person name="Wang M."/>
            <person name="Wang X."/>
            <person name="Warfsmann J."/>
            <person name="Weissenbach J."/>
            <person name="White D.D."/>
            <person name="White J.D."/>
            <person name="Wiley G.B."/>
            <person name="Wincker P."/>
            <person name="Xing Y."/>
            <person name="Yang L."/>
            <person name="Yao Z."/>
            <person name="Ying F."/>
            <person name="Zhai J."/>
            <person name="Zhou L."/>
            <person name="Zuber A."/>
            <person name="Denarie J."/>
            <person name="Dixon R.A."/>
            <person name="May G.D."/>
            <person name="Schwartz D.C."/>
            <person name="Rogers J."/>
            <person name="Quetier F."/>
            <person name="Town C.D."/>
            <person name="Roe B.A."/>
        </authorList>
    </citation>
    <scope>NUCLEOTIDE SEQUENCE [LARGE SCALE GENOMIC DNA]</scope>
    <source>
        <strain evidence="1">A17</strain>
        <strain evidence="2 3">cv. Jemalong A17</strain>
    </source>
</reference>
<organism evidence="1 3">
    <name type="scientific">Medicago truncatula</name>
    <name type="common">Barrel medic</name>
    <name type="synonym">Medicago tribuloides</name>
    <dbReference type="NCBI Taxonomy" id="3880"/>
    <lineage>
        <taxon>Eukaryota</taxon>
        <taxon>Viridiplantae</taxon>
        <taxon>Streptophyta</taxon>
        <taxon>Embryophyta</taxon>
        <taxon>Tracheophyta</taxon>
        <taxon>Spermatophyta</taxon>
        <taxon>Magnoliopsida</taxon>
        <taxon>eudicotyledons</taxon>
        <taxon>Gunneridae</taxon>
        <taxon>Pentapetalae</taxon>
        <taxon>rosids</taxon>
        <taxon>fabids</taxon>
        <taxon>Fabales</taxon>
        <taxon>Fabaceae</taxon>
        <taxon>Papilionoideae</taxon>
        <taxon>50 kb inversion clade</taxon>
        <taxon>NPAAA clade</taxon>
        <taxon>Hologalegina</taxon>
        <taxon>IRL clade</taxon>
        <taxon>Trifolieae</taxon>
        <taxon>Medicago</taxon>
    </lineage>
</organism>
<dbReference type="HOGENOM" id="CLU_2254181_0_0_1"/>
<reference evidence="1 3" key="2">
    <citation type="journal article" date="2014" name="BMC Genomics">
        <title>An improved genome release (version Mt4.0) for the model legume Medicago truncatula.</title>
        <authorList>
            <person name="Tang H."/>
            <person name="Krishnakumar V."/>
            <person name="Bidwell S."/>
            <person name="Rosen B."/>
            <person name="Chan A."/>
            <person name="Zhou S."/>
            <person name="Gentzbittel L."/>
            <person name="Childs K.L."/>
            <person name="Yandell M."/>
            <person name="Gundlach H."/>
            <person name="Mayer K.F."/>
            <person name="Schwartz D.C."/>
            <person name="Town C.D."/>
        </authorList>
    </citation>
    <scope>GENOME REANNOTATION</scope>
    <source>
        <strain evidence="1">A17</strain>
        <strain evidence="2 3">cv. Jemalong A17</strain>
    </source>
</reference>
<reference evidence="2" key="3">
    <citation type="submission" date="2015-06" db="UniProtKB">
        <authorList>
            <consortium name="EnsemblPlants"/>
        </authorList>
    </citation>
    <scope>IDENTIFICATION</scope>
    <source>
        <strain evidence="2">cv. Jemalong A17</strain>
    </source>
</reference>
<sequence length="104" mass="12305">MDIYTNDNGIGWHDFQWNMELHQYGTWNEWESSNYNITDGKQKKQCRTSSIKRQLIWIWNRNVKVVFIVSGLGLRVCSKEQKISSLRRRNGKRVCFTGFASDEA</sequence>
<dbReference type="EMBL" id="KL402968">
    <property type="protein sequence ID" value="KEH16292.1"/>
    <property type="molecule type" value="Genomic_DNA"/>
</dbReference>
<protein>
    <submittedName>
        <fullName evidence="1 2">Uncharacterized protein</fullName>
    </submittedName>
</protein>
<dbReference type="EnsemblPlants" id="KEH16292">
    <property type="protein sequence ID" value="KEH16292"/>
    <property type="gene ID" value="MTR_0243s0040"/>
</dbReference>